<name>A0A543BQM8_9MICO</name>
<dbReference type="Proteomes" id="UP000317209">
    <property type="component" value="Unassembled WGS sequence"/>
</dbReference>
<proteinExistence type="predicted"/>
<gene>
    <name evidence="1" type="ORF">FB560_2789</name>
</gene>
<evidence type="ECO:0000313" key="2">
    <source>
        <dbReference type="Proteomes" id="UP000317209"/>
    </source>
</evidence>
<evidence type="ECO:0000313" key="1">
    <source>
        <dbReference type="EMBL" id="TQL87122.1"/>
    </source>
</evidence>
<organism evidence="1 2">
    <name type="scientific">Microbacterium saperdae</name>
    <dbReference type="NCBI Taxonomy" id="69368"/>
    <lineage>
        <taxon>Bacteria</taxon>
        <taxon>Bacillati</taxon>
        <taxon>Actinomycetota</taxon>
        <taxon>Actinomycetes</taxon>
        <taxon>Micrococcales</taxon>
        <taxon>Microbacteriaceae</taxon>
        <taxon>Microbacterium</taxon>
    </lineage>
</organism>
<dbReference type="OrthoDB" id="4793383at2"/>
<accession>A0A543BQM8</accession>
<dbReference type="AlphaFoldDB" id="A0A543BQM8"/>
<reference evidence="1 2" key="1">
    <citation type="submission" date="2019-06" db="EMBL/GenBank/DDBJ databases">
        <title>Sequencing the genomes of 1000 actinobacteria strains.</title>
        <authorList>
            <person name="Klenk H.-P."/>
        </authorList>
    </citation>
    <scope>NUCLEOTIDE SEQUENCE [LARGE SCALE GENOMIC DNA]</scope>
    <source>
        <strain evidence="1 2">DSM 20169</strain>
    </source>
</reference>
<dbReference type="RefSeq" id="WP_141872907.1">
    <property type="nucleotide sequence ID" value="NZ_VFOX01000001.1"/>
</dbReference>
<keyword evidence="2" id="KW-1185">Reference proteome</keyword>
<comment type="caution">
    <text evidence="1">The sequence shown here is derived from an EMBL/GenBank/DDBJ whole genome shotgun (WGS) entry which is preliminary data.</text>
</comment>
<dbReference type="SUPFAM" id="SSF53795">
    <property type="entry name" value="PEP carboxykinase-like"/>
    <property type="match status" value="1"/>
</dbReference>
<protein>
    <recommendedName>
        <fullName evidence="3">Coenzyme PQQ synthesis protein D (PqqD)</fullName>
    </recommendedName>
</protein>
<dbReference type="EMBL" id="VFOX01000001">
    <property type="protein sequence ID" value="TQL87122.1"/>
    <property type="molecule type" value="Genomic_DNA"/>
</dbReference>
<evidence type="ECO:0008006" key="3">
    <source>
        <dbReference type="Google" id="ProtNLM"/>
    </source>
</evidence>
<sequence length="365" mass="37969">MSDRFLVSAVGAVIAVDTASRDGSFQRRAREAWSDALITGDVSADATVSVRDAVSDEEALSLLSTDVTLAALAHRQGDQLWMLHATGLADESGRVIVLSAASGTGKTTAARHLSRHYAYVSDETIAIENSGAVVPYRKPLSIIEPDAPHKVQTALSSIDGGRALPGGLRVAKIVVLDRTSDGPLEPEVDELDMATALELLAPQTSYLGHVPAPLQLIDALLTATGGAVRLRYREVSTLDALIGTLIAAEPATVPPIPSSGVDNDRFATDAHEGTYARAEAVDALDLGDGRLAVLQRSDGGGRFNILDGIGPAIWAAANASDLDVIVRAVVEVHGAPDGLDATQAVASAAQQLVDDGLLQRLSAQT</sequence>